<name>A0A6C0F9H7_9ZZZZ</name>
<sequence>MVRNTLKIIISVLTFLQDLDTLFKDDKKETGGTLKSSFKVCS</sequence>
<organism evidence="1">
    <name type="scientific">viral metagenome</name>
    <dbReference type="NCBI Taxonomy" id="1070528"/>
    <lineage>
        <taxon>unclassified sequences</taxon>
        <taxon>metagenomes</taxon>
        <taxon>organismal metagenomes</taxon>
    </lineage>
</organism>
<protein>
    <submittedName>
        <fullName evidence="1">Uncharacterized protein</fullName>
    </submittedName>
</protein>
<proteinExistence type="predicted"/>
<dbReference type="EMBL" id="MN738791">
    <property type="protein sequence ID" value="QHT37253.1"/>
    <property type="molecule type" value="Genomic_DNA"/>
</dbReference>
<evidence type="ECO:0000313" key="1">
    <source>
        <dbReference type="EMBL" id="QHT37253.1"/>
    </source>
</evidence>
<dbReference type="AlphaFoldDB" id="A0A6C0F9H7"/>
<reference evidence="1" key="1">
    <citation type="journal article" date="2020" name="Nature">
        <title>Giant virus diversity and host interactions through global metagenomics.</title>
        <authorList>
            <person name="Schulz F."/>
            <person name="Roux S."/>
            <person name="Paez-Espino D."/>
            <person name="Jungbluth S."/>
            <person name="Walsh D.A."/>
            <person name="Denef V.J."/>
            <person name="McMahon K.D."/>
            <person name="Konstantinidis K.T."/>
            <person name="Eloe-Fadrosh E.A."/>
            <person name="Kyrpides N.C."/>
            <person name="Woyke T."/>
        </authorList>
    </citation>
    <scope>NUCLEOTIDE SEQUENCE</scope>
    <source>
        <strain evidence="1">GVMAG-S-ERX555967-131</strain>
    </source>
</reference>
<accession>A0A6C0F9H7</accession>